<keyword evidence="2" id="KW-0472">Membrane</keyword>
<sequence>MKVVLPAILLLEAIVVALAIPVALAVDDRGPTSAIVLGVLAILLALGSGAVRRPRGVAVGWVLQALVVLSGLLVPALAVLGLLFLGVWVLGVIYGAKGDVLAAQNRAAEAAWQAEQAAKAAEAAASDVVEPGSAEDRAPGSAG</sequence>
<gene>
    <name evidence="3" type="ORF">ACFQGU_14585</name>
</gene>
<feature type="region of interest" description="Disordered" evidence="1">
    <location>
        <begin position="124"/>
        <end position="143"/>
    </location>
</feature>
<comment type="caution">
    <text evidence="3">The sequence shown here is derived from an EMBL/GenBank/DDBJ whole genome shotgun (WGS) entry which is preliminary data.</text>
</comment>
<evidence type="ECO:0000256" key="1">
    <source>
        <dbReference type="SAM" id="MobiDB-lite"/>
    </source>
</evidence>
<feature type="compositionally biased region" description="Basic and acidic residues" evidence="1">
    <location>
        <begin position="134"/>
        <end position="143"/>
    </location>
</feature>
<keyword evidence="2" id="KW-1133">Transmembrane helix</keyword>
<name>A0ABW1T4D5_9ACTN</name>
<evidence type="ECO:0000313" key="3">
    <source>
        <dbReference type="EMBL" id="MFC6239109.1"/>
    </source>
</evidence>
<reference evidence="4" key="1">
    <citation type="journal article" date="2019" name="Int. J. Syst. Evol. Microbiol.">
        <title>The Global Catalogue of Microorganisms (GCM) 10K type strain sequencing project: providing services to taxonomists for standard genome sequencing and annotation.</title>
        <authorList>
            <consortium name="The Broad Institute Genomics Platform"/>
            <consortium name="The Broad Institute Genome Sequencing Center for Infectious Disease"/>
            <person name="Wu L."/>
            <person name="Ma J."/>
        </authorList>
    </citation>
    <scope>NUCLEOTIDE SEQUENCE [LARGE SCALE GENOMIC DNA]</scope>
    <source>
        <strain evidence="4">CGMCC 4.7317</strain>
    </source>
</reference>
<dbReference type="InterPro" id="IPR025327">
    <property type="entry name" value="DUF4233"/>
</dbReference>
<dbReference type="Pfam" id="PF14017">
    <property type="entry name" value="DUF4233"/>
    <property type="match status" value="1"/>
</dbReference>
<dbReference type="Proteomes" id="UP001596138">
    <property type="component" value="Unassembled WGS sequence"/>
</dbReference>
<proteinExistence type="predicted"/>
<keyword evidence="4" id="KW-1185">Reference proteome</keyword>
<evidence type="ECO:0000313" key="4">
    <source>
        <dbReference type="Proteomes" id="UP001596138"/>
    </source>
</evidence>
<keyword evidence="2" id="KW-0812">Transmembrane</keyword>
<dbReference type="EMBL" id="JBHSTI010000008">
    <property type="protein sequence ID" value="MFC6239109.1"/>
    <property type="molecule type" value="Genomic_DNA"/>
</dbReference>
<protein>
    <submittedName>
        <fullName evidence="3">DUF4233 domain-containing protein</fullName>
    </submittedName>
</protein>
<accession>A0ABW1T4D5</accession>
<organism evidence="3 4">
    <name type="scientific">Longivirga aurantiaca</name>
    <dbReference type="NCBI Taxonomy" id="1837743"/>
    <lineage>
        <taxon>Bacteria</taxon>
        <taxon>Bacillati</taxon>
        <taxon>Actinomycetota</taxon>
        <taxon>Actinomycetes</taxon>
        <taxon>Sporichthyales</taxon>
        <taxon>Sporichthyaceae</taxon>
        <taxon>Longivirga</taxon>
    </lineage>
</organism>
<evidence type="ECO:0000256" key="2">
    <source>
        <dbReference type="SAM" id="Phobius"/>
    </source>
</evidence>
<feature type="transmembrane region" description="Helical" evidence="2">
    <location>
        <begin position="35"/>
        <end position="51"/>
    </location>
</feature>
<dbReference type="RefSeq" id="WP_386767895.1">
    <property type="nucleotide sequence ID" value="NZ_JBHSTI010000008.1"/>
</dbReference>
<feature type="transmembrane region" description="Helical" evidence="2">
    <location>
        <begin position="63"/>
        <end position="96"/>
    </location>
</feature>